<name>A0A9D4IE21_DREPO</name>
<comment type="caution">
    <text evidence="1">The sequence shown here is derived from an EMBL/GenBank/DDBJ whole genome shotgun (WGS) entry which is preliminary data.</text>
</comment>
<dbReference type="AlphaFoldDB" id="A0A9D4IE21"/>
<sequence>MNDCSDSTTLIKKGCYVVVSPGDADVDIVKATVGRSRHSTTTLIDKGTGLLILLQHYSERDNKTIFFRSDVNKQANEQKVYHINPLKELLKEEMCN</sequence>
<evidence type="ECO:0000313" key="1">
    <source>
        <dbReference type="EMBL" id="KAH3771936.1"/>
    </source>
</evidence>
<reference evidence="1" key="1">
    <citation type="journal article" date="2019" name="bioRxiv">
        <title>The Genome of the Zebra Mussel, Dreissena polymorpha: A Resource for Invasive Species Research.</title>
        <authorList>
            <person name="McCartney M.A."/>
            <person name="Auch B."/>
            <person name="Kono T."/>
            <person name="Mallez S."/>
            <person name="Zhang Y."/>
            <person name="Obille A."/>
            <person name="Becker A."/>
            <person name="Abrahante J.E."/>
            <person name="Garbe J."/>
            <person name="Badalamenti J.P."/>
            <person name="Herman A."/>
            <person name="Mangelson H."/>
            <person name="Liachko I."/>
            <person name="Sullivan S."/>
            <person name="Sone E.D."/>
            <person name="Koren S."/>
            <person name="Silverstein K.A.T."/>
            <person name="Beckman K.B."/>
            <person name="Gohl D.M."/>
        </authorList>
    </citation>
    <scope>NUCLEOTIDE SEQUENCE</scope>
    <source>
        <strain evidence="1">Duluth1</strain>
        <tissue evidence="1">Whole animal</tissue>
    </source>
</reference>
<protein>
    <submittedName>
        <fullName evidence="1">Uncharacterized protein</fullName>
    </submittedName>
</protein>
<dbReference type="Proteomes" id="UP000828390">
    <property type="component" value="Unassembled WGS sequence"/>
</dbReference>
<gene>
    <name evidence="1" type="ORF">DPMN_173265</name>
</gene>
<organism evidence="1 2">
    <name type="scientific">Dreissena polymorpha</name>
    <name type="common">Zebra mussel</name>
    <name type="synonym">Mytilus polymorpha</name>
    <dbReference type="NCBI Taxonomy" id="45954"/>
    <lineage>
        <taxon>Eukaryota</taxon>
        <taxon>Metazoa</taxon>
        <taxon>Spiralia</taxon>
        <taxon>Lophotrochozoa</taxon>
        <taxon>Mollusca</taxon>
        <taxon>Bivalvia</taxon>
        <taxon>Autobranchia</taxon>
        <taxon>Heteroconchia</taxon>
        <taxon>Euheterodonta</taxon>
        <taxon>Imparidentia</taxon>
        <taxon>Neoheterodontei</taxon>
        <taxon>Myida</taxon>
        <taxon>Dreissenoidea</taxon>
        <taxon>Dreissenidae</taxon>
        <taxon>Dreissena</taxon>
    </lineage>
</organism>
<dbReference type="EMBL" id="JAIWYP010000009">
    <property type="protein sequence ID" value="KAH3771936.1"/>
    <property type="molecule type" value="Genomic_DNA"/>
</dbReference>
<reference evidence="1" key="2">
    <citation type="submission" date="2020-11" db="EMBL/GenBank/DDBJ databases">
        <authorList>
            <person name="McCartney M.A."/>
            <person name="Auch B."/>
            <person name="Kono T."/>
            <person name="Mallez S."/>
            <person name="Becker A."/>
            <person name="Gohl D.M."/>
            <person name="Silverstein K.A.T."/>
            <person name="Koren S."/>
            <person name="Bechman K.B."/>
            <person name="Herman A."/>
            <person name="Abrahante J.E."/>
            <person name="Garbe J."/>
        </authorList>
    </citation>
    <scope>NUCLEOTIDE SEQUENCE</scope>
    <source>
        <strain evidence="1">Duluth1</strain>
        <tissue evidence="1">Whole animal</tissue>
    </source>
</reference>
<proteinExistence type="predicted"/>
<evidence type="ECO:0000313" key="2">
    <source>
        <dbReference type="Proteomes" id="UP000828390"/>
    </source>
</evidence>
<keyword evidence="2" id="KW-1185">Reference proteome</keyword>
<accession>A0A9D4IE21</accession>